<proteinExistence type="predicted"/>
<organism evidence="2 3">
    <name type="scientific">Rhodoplanes tepidamans</name>
    <name type="common">Rhodoplanes cryptolactis</name>
    <dbReference type="NCBI Taxonomy" id="200616"/>
    <lineage>
        <taxon>Bacteria</taxon>
        <taxon>Pseudomonadati</taxon>
        <taxon>Pseudomonadota</taxon>
        <taxon>Alphaproteobacteria</taxon>
        <taxon>Hyphomicrobiales</taxon>
        <taxon>Nitrobacteraceae</taxon>
        <taxon>Rhodoplanes</taxon>
    </lineage>
</organism>
<dbReference type="Proteomes" id="UP001165652">
    <property type="component" value="Unassembled WGS sequence"/>
</dbReference>
<dbReference type="EMBL" id="JAQQLI010000046">
    <property type="protein sequence ID" value="MDC7788530.1"/>
    <property type="molecule type" value="Genomic_DNA"/>
</dbReference>
<evidence type="ECO:0000256" key="1">
    <source>
        <dbReference type="SAM" id="MobiDB-lite"/>
    </source>
</evidence>
<gene>
    <name evidence="2" type="ORF">PQJ73_22795</name>
</gene>
<protein>
    <submittedName>
        <fullName evidence="2">Uncharacterized protein</fullName>
    </submittedName>
</protein>
<reference evidence="2" key="1">
    <citation type="journal article" date="2023" name="Microbiol Resour">
        <title>Genome Sequences of Rhodoplanes serenus and Two Thermotolerant Strains, Rhodoplanes tepidamans and 'Rhodoplanes cryptolactis,' Further Refine the Genus.</title>
        <authorList>
            <person name="Rayyan A.A."/>
            <person name="Kyndt J.A."/>
        </authorList>
    </citation>
    <scope>NUCLEOTIDE SEQUENCE</scope>
    <source>
        <strain evidence="2">DSM 9987</strain>
    </source>
</reference>
<evidence type="ECO:0000313" key="3">
    <source>
        <dbReference type="Proteomes" id="UP001165652"/>
    </source>
</evidence>
<evidence type="ECO:0000313" key="2">
    <source>
        <dbReference type="EMBL" id="MDC7788530.1"/>
    </source>
</evidence>
<name>A0ABT5JFN7_RHOTP</name>
<accession>A0ABT5JFN7</accession>
<sequence>MRPAPGPSADATIATDFASLTAAAATTRGTLQPLEHALDALAARRRAEAGDLGFSRARDSLGSHREALARFAVFAALVPSWHDLGHEAGLLLATVKPDDVDALAAAVGGTAGHDVGTALAAYRQAVGVLAAAAAPLRERLAAARDRDRLAGEARGGQDDPRYRQLVAQYGETLADASVYVPSAPPELHRPRTAPAEKVFDVALLWDEAEDEWFRLPGDVPVEEIFRDVFIAAGKRPTPGQLKYLAGIHPQITARRATVDALAAWLRAAATGEGPAAQAFAAAPDAASMRAALDEPWRLRARYVYDAAYRQSTLAAVDQVRKALVGQGAAGTAALRSLDALLDRHALTLESQWAVAVPPAVGTVRVTAWFRDDPKTRFVSTWRFDKEQVRIEIDQGRANGVRRGNMVETEGSIPGRNCVATDRRSFAPNGTLTFSASYRCIRDDGRIEVNDRIGAGTWEVVPAAASPDGKPPVESKSEPRREPARRPR</sequence>
<comment type="caution">
    <text evidence="2">The sequence shown here is derived from an EMBL/GenBank/DDBJ whole genome shotgun (WGS) entry which is preliminary data.</text>
</comment>
<reference evidence="2" key="2">
    <citation type="submission" date="2023-02" db="EMBL/GenBank/DDBJ databases">
        <authorList>
            <person name="Rayyan A."/>
            <person name="Meyer T."/>
            <person name="Kyndt J.A."/>
        </authorList>
    </citation>
    <scope>NUCLEOTIDE SEQUENCE</scope>
    <source>
        <strain evidence="2">DSM 9987</strain>
    </source>
</reference>
<feature type="region of interest" description="Disordered" evidence="1">
    <location>
        <begin position="459"/>
        <end position="487"/>
    </location>
</feature>
<feature type="compositionally biased region" description="Basic and acidic residues" evidence="1">
    <location>
        <begin position="470"/>
        <end position="487"/>
    </location>
</feature>
<dbReference type="RefSeq" id="WP_272779365.1">
    <property type="nucleotide sequence ID" value="NZ_JAQQLI010000046.1"/>
</dbReference>
<keyword evidence="3" id="KW-1185">Reference proteome</keyword>